<reference evidence="9 10" key="1">
    <citation type="journal article" date="2019" name="Front. Genet.">
        <title>Whole-Genome Sequencing of the Opportunistic Yeast Pathogen Candida inconspicua Uncovers Its Hybrid Origin.</title>
        <authorList>
            <person name="Mixao V."/>
            <person name="Hansen A.P."/>
            <person name="Saus E."/>
            <person name="Boekhout T."/>
            <person name="Lass-Florl C."/>
            <person name="Gabaldon T."/>
        </authorList>
    </citation>
    <scope>NUCLEOTIDE SEQUENCE [LARGE SCALE GENOMIC DNA]</scope>
    <source>
        <strain evidence="9 10">CBS 180</strain>
    </source>
</reference>
<accession>A0A4T0WXJ5</accession>
<dbReference type="OrthoDB" id="3997667at2759"/>
<evidence type="ECO:0000313" key="10">
    <source>
        <dbReference type="Proteomes" id="UP000307173"/>
    </source>
</evidence>
<comment type="subcellular location">
    <subcellularLocation>
        <location evidence="1">Secreted</location>
    </subcellularLocation>
</comment>
<dbReference type="InterPro" id="IPR008427">
    <property type="entry name" value="Extracellular_membr_CFEM_dom"/>
</dbReference>
<organism evidence="9 10">
    <name type="scientific">Pichia inconspicua</name>
    <dbReference type="NCBI Taxonomy" id="52247"/>
    <lineage>
        <taxon>Eukaryota</taxon>
        <taxon>Fungi</taxon>
        <taxon>Dikarya</taxon>
        <taxon>Ascomycota</taxon>
        <taxon>Saccharomycotina</taxon>
        <taxon>Pichiomycetes</taxon>
        <taxon>Pichiales</taxon>
        <taxon>Pichiaceae</taxon>
        <taxon>Pichia</taxon>
    </lineage>
</organism>
<evidence type="ECO:0000256" key="3">
    <source>
        <dbReference type="ARBA" id="ARBA00022729"/>
    </source>
</evidence>
<feature type="chain" id="PRO_5020993124" description="CFEM domain-containing protein" evidence="7">
    <location>
        <begin position="21"/>
        <end position="223"/>
    </location>
</feature>
<evidence type="ECO:0000256" key="7">
    <source>
        <dbReference type="SAM" id="SignalP"/>
    </source>
</evidence>
<evidence type="ECO:0000259" key="8">
    <source>
        <dbReference type="PROSITE" id="PS52012"/>
    </source>
</evidence>
<feature type="disulfide bond" evidence="5">
    <location>
        <begin position="25"/>
        <end position="65"/>
    </location>
</feature>
<dbReference type="Pfam" id="PF05730">
    <property type="entry name" value="CFEM"/>
    <property type="match status" value="1"/>
</dbReference>
<dbReference type="SUPFAM" id="SSF58104">
    <property type="entry name" value="Methyl-accepting chemotaxis protein (MCP) signaling domain"/>
    <property type="match status" value="1"/>
</dbReference>
<dbReference type="GO" id="GO:0005576">
    <property type="term" value="C:extracellular region"/>
    <property type="evidence" value="ECO:0007669"/>
    <property type="project" value="UniProtKB-SubCell"/>
</dbReference>
<dbReference type="STRING" id="52247.A0A4T0WXJ5"/>
<keyword evidence="5" id="KW-0408">Iron</keyword>
<dbReference type="GO" id="GO:0046872">
    <property type="term" value="F:metal ion binding"/>
    <property type="evidence" value="ECO:0007669"/>
    <property type="project" value="UniProtKB-UniRule"/>
</dbReference>
<gene>
    <name evidence="9" type="ORF">CANINC_003927</name>
</gene>
<keyword evidence="5" id="KW-0349">Heme</keyword>
<keyword evidence="3 7" id="KW-0732">Signal</keyword>
<evidence type="ECO:0000256" key="6">
    <source>
        <dbReference type="SAM" id="MobiDB-lite"/>
    </source>
</evidence>
<feature type="domain" description="CFEM" evidence="8">
    <location>
        <begin position="1"/>
        <end position="111"/>
    </location>
</feature>
<dbReference type="SMART" id="SM00747">
    <property type="entry name" value="CFEM"/>
    <property type="match status" value="1"/>
</dbReference>
<evidence type="ECO:0000256" key="1">
    <source>
        <dbReference type="ARBA" id="ARBA00004613"/>
    </source>
</evidence>
<comment type="caution">
    <text evidence="9">The sequence shown here is derived from an EMBL/GenBank/DDBJ whole genome shotgun (WGS) entry which is preliminary data.</text>
</comment>
<name>A0A4T0WXJ5_9ASCO</name>
<keyword evidence="4 5" id="KW-1015">Disulfide bond</keyword>
<feature type="region of interest" description="Disordered" evidence="6">
    <location>
        <begin position="92"/>
        <end position="190"/>
    </location>
</feature>
<keyword evidence="10" id="KW-1185">Reference proteome</keyword>
<sequence>MLSYVSLAVLLSAYVAPSLATPPACLLACAADVVKSSSTCNKLDDIKCVCSSEASALKSCLDTRCPDGLSGTAYSAFEGICGGFNVDIDSQPSSSSASSSATSSSAEPTTSSAESTSSSAEPTTSSVEPTTSSAEPTTSSAEPTTSSVEPTTSSAEPTTTSVKPTTTSVKPTTSSSSAEPTTLSSSVKPSSTVTEISTQTNIAGSVQYNALLGAVAIAAANLI</sequence>
<evidence type="ECO:0000313" key="9">
    <source>
        <dbReference type="EMBL" id="TID18186.1"/>
    </source>
</evidence>
<feature type="signal peptide" evidence="7">
    <location>
        <begin position="1"/>
        <end position="20"/>
    </location>
</feature>
<proteinExistence type="predicted"/>
<evidence type="ECO:0000256" key="5">
    <source>
        <dbReference type="PROSITE-ProRule" id="PRU01356"/>
    </source>
</evidence>
<keyword evidence="5" id="KW-0479">Metal-binding</keyword>
<feature type="compositionally biased region" description="Low complexity" evidence="6">
    <location>
        <begin position="92"/>
        <end position="186"/>
    </location>
</feature>
<feature type="disulfide bond" evidence="5">
    <location>
        <begin position="29"/>
        <end position="60"/>
    </location>
</feature>
<comment type="caution">
    <text evidence="5">Lacks conserved residue(s) required for the propagation of feature annotation.</text>
</comment>
<dbReference type="PROSITE" id="PS52012">
    <property type="entry name" value="CFEM"/>
    <property type="match status" value="1"/>
</dbReference>
<protein>
    <recommendedName>
        <fullName evidence="8">CFEM domain-containing protein</fullName>
    </recommendedName>
</protein>
<dbReference type="AlphaFoldDB" id="A0A4T0WXJ5"/>
<dbReference type="EMBL" id="SELW01000612">
    <property type="protein sequence ID" value="TID18186.1"/>
    <property type="molecule type" value="Genomic_DNA"/>
</dbReference>
<evidence type="ECO:0000256" key="4">
    <source>
        <dbReference type="ARBA" id="ARBA00023157"/>
    </source>
</evidence>
<evidence type="ECO:0000256" key="2">
    <source>
        <dbReference type="ARBA" id="ARBA00022525"/>
    </source>
</evidence>
<keyword evidence="2" id="KW-0964">Secreted</keyword>
<dbReference type="Proteomes" id="UP000307173">
    <property type="component" value="Unassembled WGS sequence"/>
</dbReference>
<feature type="binding site" description="axial binding residue" evidence="5">
    <location>
        <position position="45"/>
    </location>
    <ligand>
        <name>heme</name>
        <dbReference type="ChEBI" id="CHEBI:30413"/>
    </ligand>
    <ligandPart>
        <name>Fe</name>
        <dbReference type="ChEBI" id="CHEBI:18248"/>
    </ligandPart>
</feature>